<dbReference type="EMBL" id="BFEA01000088">
    <property type="protein sequence ID" value="GBG67488.1"/>
    <property type="molecule type" value="Genomic_DNA"/>
</dbReference>
<dbReference type="GO" id="GO:0008270">
    <property type="term" value="F:zinc ion binding"/>
    <property type="evidence" value="ECO:0007669"/>
    <property type="project" value="UniProtKB-KW"/>
</dbReference>
<dbReference type="SUPFAM" id="SSF57756">
    <property type="entry name" value="Retrovirus zinc finger-like domains"/>
    <property type="match status" value="1"/>
</dbReference>
<protein>
    <recommendedName>
        <fullName evidence="3">CCHC-type domain-containing protein</fullName>
    </recommendedName>
</protein>
<reference evidence="4 5" key="1">
    <citation type="journal article" date="2018" name="Cell">
        <title>The Chara Genome: Secondary Complexity and Implications for Plant Terrestrialization.</title>
        <authorList>
            <person name="Nishiyama T."/>
            <person name="Sakayama H."/>
            <person name="Vries J.D."/>
            <person name="Buschmann H."/>
            <person name="Saint-Marcoux D."/>
            <person name="Ullrich K.K."/>
            <person name="Haas F.B."/>
            <person name="Vanderstraeten L."/>
            <person name="Becker D."/>
            <person name="Lang D."/>
            <person name="Vosolsobe S."/>
            <person name="Rombauts S."/>
            <person name="Wilhelmsson P.K.I."/>
            <person name="Janitza P."/>
            <person name="Kern R."/>
            <person name="Heyl A."/>
            <person name="Rumpler F."/>
            <person name="Villalobos L.I.A.C."/>
            <person name="Clay J.M."/>
            <person name="Skokan R."/>
            <person name="Toyoda A."/>
            <person name="Suzuki Y."/>
            <person name="Kagoshima H."/>
            <person name="Schijlen E."/>
            <person name="Tajeshwar N."/>
            <person name="Catarino B."/>
            <person name="Hetherington A.J."/>
            <person name="Saltykova A."/>
            <person name="Bonnot C."/>
            <person name="Breuninger H."/>
            <person name="Symeonidi A."/>
            <person name="Radhakrishnan G.V."/>
            <person name="Van Nieuwerburgh F."/>
            <person name="Deforce D."/>
            <person name="Chang C."/>
            <person name="Karol K.G."/>
            <person name="Hedrich R."/>
            <person name="Ulvskov P."/>
            <person name="Glockner G."/>
            <person name="Delwiche C.F."/>
            <person name="Petrasek J."/>
            <person name="Van de Peer Y."/>
            <person name="Friml J."/>
            <person name="Beilby M."/>
            <person name="Dolan L."/>
            <person name="Kohara Y."/>
            <person name="Sugano S."/>
            <person name="Fujiyama A."/>
            <person name="Delaux P.-M."/>
            <person name="Quint M."/>
            <person name="TheiBen G."/>
            <person name="Hagemann M."/>
            <person name="Harholt J."/>
            <person name="Dunand C."/>
            <person name="Zachgo S."/>
            <person name="Langdale J."/>
            <person name="Maumus F."/>
            <person name="Straeten D.V.D."/>
            <person name="Gould S.B."/>
            <person name="Rensing S.A."/>
        </authorList>
    </citation>
    <scope>NUCLEOTIDE SEQUENCE [LARGE SCALE GENOMIC DNA]</scope>
    <source>
        <strain evidence="4 5">S276</strain>
    </source>
</reference>
<dbReference type="Pfam" id="PF00098">
    <property type="entry name" value="zf-CCHC"/>
    <property type="match status" value="1"/>
</dbReference>
<dbReference type="PANTHER" id="PTHR21301">
    <property type="entry name" value="REVERSE TRANSCRIPTASE"/>
    <property type="match status" value="1"/>
</dbReference>
<evidence type="ECO:0000259" key="3">
    <source>
        <dbReference type="PROSITE" id="PS50158"/>
    </source>
</evidence>
<evidence type="ECO:0000256" key="2">
    <source>
        <dbReference type="SAM" id="MobiDB-lite"/>
    </source>
</evidence>
<dbReference type="Gramene" id="GBG67488">
    <property type="protein sequence ID" value="GBG67488"/>
    <property type="gene ID" value="CBR_g623"/>
</dbReference>
<sequence length="946" mass="105908">MNNNSNYGSNGNGNGNGNANYGNGGNGNNGGNGSGVTCYNCGKTGHMARDCWSRRNQQYSDPELEGMKAYYRDMLKQKRELVEQKRYVPAQVEIEPAPRGSPRTTSSNKAATTTPGRRTRFEPGESSAQSAKRSTHRTMKLDKGKSPVGTTLGDGPTADFPTSRPTPLAAAGSVDKKTPASCTRSGMLDFVFNIQRELTSKRADRIKDMCHKAGIRYITRDQVVEELVCAKTDLAYEGFYTAFLWEYLVALLGIRDVLRRQSGNREFRRVVDESAATTCILLTNQGQISWMEKIVKILPTGGRLPGFRDKGVYVIMSPWCKKMYIGGTTRSFATRWDEHCRCLVSKNLGRSPVLYKWMRKFRWSKHVLIPLMGVKVEDVGTTEARLIGGLVQHKLVRELLQSRVRIVYMRNRSVGELLHNHRAYAELREVTCRCEEFPSFPKEGGHVMCRISEIQAPNFVKNSRNVTYQEGNESVQEVRKFADSLDGLVRTPVDRNPGDTRIVCPVTYSHSMKMAFVSNSSYEVCSDNENQVLKNLKTEYNLRGLHLIARWVPSGKLGRLYTIPKDKDLQRCRPIAPSCVCPFVLADRRVARALHRLLVSLPLEHHFNLHSLAQLTRRVGDAVRTISSRGGCDSLLVRCYDAKEMFTHLPHAAVIDGVEWLLDHFEERGFGSVKVAIRGKLTTLSRTRKKDEGFVTVDFEHIREALQFQLGMSFARCQNRVIRQTSGIPMGRATSPALACITCAHAERSFLASLGKDRVLCQGIRVIDDITLLVGFSASVLESIVVAEGLVSAFVDSFTEGVVLARKDGGTNVWDFLGTEMSMTTKPIGFQIWPKTKNMASLQQGKRLHFQSMQDFQSCSSKHTKINMVGTSVKRQIMLASSCTAAVPAICYVLQETLLRGHPPEVFFRGLANVARLAQKPILMKLLAMIRLGWKEDLPLRSRHFG</sequence>
<dbReference type="Gene3D" id="4.10.60.10">
    <property type="entry name" value="Zinc finger, CCHC-type"/>
    <property type="match status" value="1"/>
</dbReference>
<evidence type="ECO:0000313" key="4">
    <source>
        <dbReference type="EMBL" id="GBG67488.1"/>
    </source>
</evidence>
<dbReference type="PANTHER" id="PTHR21301:SF10">
    <property type="entry name" value="REVERSE TRANSCRIPTASE DOMAIN-CONTAINING PROTEIN"/>
    <property type="match status" value="1"/>
</dbReference>
<dbReference type="PROSITE" id="PS50158">
    <property type="entry name" value="ZF_CCHC"/>
    <property type="match status" value="1"/>
</dbReference>
<evidence type="ECO:0000313" key="5">
    <source>
        <dbReference type="Proteomes" id="UP000265515"/>
    </source>
</evidence>
<dbReference type="InterPro" id="IPR036875">
    <property type="entry name" value="Znf_CCHC_sf"/>
</dbReference>
<feature type="domain" description="CCHC-type" evidence="3">
    <location>
        <begin position="38"/>
        <end position="51"/>
    </location>
</feature>
<comment type="caution">
    <text evidence="4">The sequence shown here is derived from an EMBL/GenBank/DDBJ whole genome shotgun (WGS) entry which is preliminary data.</text>
</comment>
<feature type="region of interest" description="Disordered" evidence="2">
    <location>
        <begin position="92"/>
        <end position="176"/>
    </location>
</feature>
<keyword evidence="5" id="KW-1185">Reference proteome</keyword>
<name>A0A388KBQ0_CHABU</name>
<keyword evidence="1" id="KW-0479">Metal-binding</keyword>
<keyword evidence="1" id="KW-0862">Zinc</keyword>
<proteinExistence type="predicted"/>
<accession>A0A388KBQ0</accession>
<dbReference type="OrthoDB" id="2505440at2759"/>
<dbReference type="InterPro" id="IPR001878">
    <property type="entry name" value="Znf_CCHC"/>
</dbReference>
<dbReference type="Proteomes" id="UP000265515">
    <property type="component" value="Unassembled WGS sequence"/>
</dbReference>
<evidence type="ECO:0000256" key="1">
    <source>
        <dbReference type="PROSITE-ProRule" id="PRU00047"/>
    </source>
</evidence>
<feature type="compositionally biased region" description="Polar residues" evidence="2">
    <location>
        <begin position="102"/>
        <end position="116"/>
    </location>
</feature>
<keyword evidence="1" id="KW-0863">Zinc-finger</keyword>
<dbReference type="SMART" id="SM00343">
    <property type="entry name" value="ZnF_C2HC"/>
    <property type="match status" value="1"/>
</dbReference>
<gene>
    <name evidence="4" type="ORF">CBR_g623</name>
</gene>
<dbReference type="AlphaFoldDB" id="A0A388KBQ0"/>
<dbReference type="STRING" id="69332.A0A388KBQ0"/>
<dbReference type="GO" id="GO:0003676">
    <property type="term" value="F:nucleic acid binding"/>
    <property type="evidence" value="ECO:0007669"/>
    <property type="project" value="InterPro"/>
</dbReference>
<organism evidence="4 5">
    <name type="scientific">Chara braunii</name>
    <name type="common">Braun's stonewort</name>
    <dbReference type="NCBI Taxonomy" id="69332"/>
    <lineage>
        <taxon>Eukaryota</taxon>
        <taxon>Viridiplantae</taxon>
        <taxon>Streptophyta</taxon>
        <taxon>Charophyceae</taxon>
        <taxon>Charales</taxon>
        <taxon>Characeae</taxon>
        <taxon>Chara</taxon>
    </lineage>
</organism>